<evidence type="ECO:0000313" key="3">
    <source>
        <dbReference type="Proteomes" id="UP000301424"/>
    </source>
</evidence>
<name>A0A482MLS6_9CAUD</name>
<proteinExistence type="predicted"/>
<keyword evidence="1" id="KW-0812">Transmembrane</keyword>
<gene>
    <name evidence="2" type="ORF">BcepSauron_304</name>
</gene>
<dbReference type="EMBL" id="MK552141">
    <property type="protein sequence ID" value="QBQ74684.1"/>
    <property type="molecule type" value="Genomic_DNA"/>
</dbReference>
<protein>
    <submittedName>
        <fullName evidence="2">Uncharacterized protein</fullName>
    </submittedName>
</protein>
<keyword evidence="1" id="KW-1133">Transmembrane helix</keyword>
<accession>A0A482MLS6</accession>
<organism evidence="2 3">
    <name type="scientific">Burkholderia phage BcepSauron</name>
    <dbReference type="NCBI Taxonomy" id="2530033"/>
    <lineage>
        <taxon>Viruses</taxon>
        <taxon>Duplodnaviria</taxon>
        <taxon>Heunggongvirae</taxon>
        <taxon>Uroviricota</taxon>
        <taxon>Caudoviricetes</taxon>
        <taxon>Sarumanvirus</taxon>
        <taxon>Sarumanvirus bcepsauron</taxon>
    </lineage>
</organism>
<sequence length="73" mass="7650">MNILSYMTAVVVTSILAVAGGVAGARFATRKQTELVSAVVPGLIGFGVGFMSVMIVISLLTDYMFAKGYIHGH</sequence>
<reference evidence="2 3" key="1">
    <citation type="submission" date="2019-02" db="EMBL/GenBank/DDBJ databases">
        <title>Complete genome sequence of Burkholderia cenocepacia phage BcepSauron.</title>
        <authorList>
            <person name="Park K."/>
            <person name="Gonzalez C."/>
            <person name="Liu M."/>
            <person name="Gill J."/>
        </authorList>
    </citation>
    <scope>NUCLEOTIDE SEQUENCE [LARGE SCALE GENOMIC DNA]</scope>
</reference>
<keyword evidence="3" id="KW-1185">Reference proteome</keyword>
<evidence type="ECO:0000256" key="1">
    <source>
        <dbReference type="SAM" id="Phobius"/>
    </source>
</evidence>
<feature type="transmembrane region" description="Helical" evidence="1">
    <location>
        <begin position="40"/>
        <end position="60"/>
    </location>
</feature>
<keyword evidence="1" id="KW-0472">Membrane</keyword>
<dbReference type="Proteomes" id="UP000301424">
    <property type="component" value="Segment"/>
</dbReference>
<evidence type="ECO:0000313" key="2">
    <source>
        <dbReference type="EMBL" id="QBQ74684.1"/>
    </source>
</evidence>